<dbReference type="EMBL" id="CAXDID020000002">
    <property type="protein sequence ID" value="CAL5971373.1"/>
    <property type="molecule type" value="Genomic_DNA"/>
</dbReference>
<organism evidence="2 4">
    <name type="scientific">Hexamita inflata</name>
    <dbReference type="NCBI Taxonomy" id="28002"/>
    <lineage>
        <taxon>Eukaryota</taxon>
        <taxon>Metamonada</taxon>
        <taxon>Diplomonadida</taxon>
        <taxon>Hexamitidae</taxon>
        <taxon>Hexamitinae</taxon>
        <taxon>Hexamita</taxon>
    </lineage>
</organism>
<dbReference type="EMBL" id="CAXDID020000002">
    <property type="protein sequence ID" value="CAL5971364.1"/>
    <property type="molecule type" value="Genomic_DNA"/>
</dbReference>
<protein>
    <submittedName>
        <fullName evidence="2">Hypothetical_protein</fullName>
    </submittedName>
</protein>
<sequence>MQTKCNQRFRRRLAVDLSSVELTQNGSFAPDYQQCTKFWLNNLFICDTRYVVQHILQLVYIITVEELLMLDYALSYVTNSQNAKSSKCMHQTLNVSKLGAPKYFNVKIVLMNYQNLV</sequence>
<name>A0ABP1GGW1_9EUKA</name>
<gene>
    <name evidence="1" type="ORF">HINF_LOCUS1304</name>
    <name evidence="2" type="ORF">HINF_LOCUS1305</name>
    <name evidence="3" type="ORF">HINF_LOCUS1313</name>
</gene>
<reference evidence="2 4" key="1">
    <citation type="submission" date="2024-07" db="EMBL/GenBank/DDBJ databases">
        <authorList>
            <person name="Akdeniz Z."/>
        </authorList>
    </citation>
    <scope>NUCLEOTIDE SEQUENCE [LARGE SCALE GENOMIC DNA]</scope>
</reference>
<dbReference type="EMBL" id="CAXDID020000002">
    <property type="protein sequence ID" value="CAL5971365.1"/>
    <property type="molecule type" value="Genomic_DNA"/>
</dbReference>
<keyword evidence="4" id="KW-1185">Reference proteome</keyword>
<accession>A0ABP1GGW1</accession>
<evidence type="ECO:0000313" key="4">
    <source>
        <dbReference type="Proteomes" id="UP001642409"/>
    </source>
</evidence>
<proteinExistence type="predicted"/>
<comment type="caution">
    <text evidence="2">The sequence shown here is derived from an EMBL/GenBank/DDBJ whole genome shotgun (WGS) entry which is preliminary data.</text>
</comment>
<evidence type="ECO:0000313" key="1">
    <source>
        <dbReference type="EMBL" id="CAL5971364.1"/>
    </source>
</evidence>
<evidence type="ECO:0000313" key="2">
    <source>
        <dbReference type="EMBL" id="CAL5971365.1"/>
    </source>
</evidence>
<dbReference type="Proteomes" id="UP001642409">
    <property type="component" value="Unassembled WGS sequence"/>
</dbReference>
<evidence type="ECO:0000313" key="3">
    <source>
        <dbReference type="EMBL" id="CAL5971373.1"/>
    </source>
</evidence>